<dbReference type="SUPFAM" id="SSF50978">
    <property type="entry name" value="WD40 repeat-like"/>
    <property type="match status" value="1"/>
</dbReference>
<keyword evidence="1 2" id="KW-0728">SH3 domain</keyword>
<name>A0A7R8X682_9CRUS</name>
<feature type="domain" description="SH3" evidence="4">
    <location>
        <begin position="69"/>
        <end position="128"/>
    </location>
</feature>
<dbReference type="EMBL" id="LR899975">
    <property type="protein sequence ID" value="CAD7243575.1"/>
    <property type="molecule type" value="Genomic_DNA"/>
</dbReference>
<dbReference type="InterPro" id="IPR036028">
    <property type="entry name" value="SH3-like_dom_sf"/>
</dbReference>
<dbReference type="Pfam" id="PF14604">
    <property type="entry name" value="SH3_9"/>
    <property type="match status" value="3"/>
</dbReference>
<dbReference type="Gene3D" id="2.30.30.40">
    <property type="entry name" value="SH3 Domains"/>
    <property type="match status" value="3"/>
</dbReference>
<evidence type="ECO:0000256" key="1">
    <source>
        <dbReference type="ARBA" id="ARBA00022443"/>
    </source>
</evidence>
<dbReference type="CDD" id="cd11873">
    <property type="entry name" value="SH3_CD2AP-like_1"/>
    <property type="match status" value="1"/>
</dbReference>
<sequence length="564" mass="61841">MIGEVLVLYDYDASEPDELSIRQGDVIQDAIQMESGWMKGSLKGKQGVFPENFVKITSHDMAVPPSYKGIPKKCKVLFPYDPCSTDELKLTVGDMINVIEEVEEGWWKGQLNSQVGVFPSNFVSEVREKNQSGRHAPSSTSPSADDHRGDLYHSYASHFSGSPSSVLFTPLFYSLDVKKPHGSTYSNEASSPVPVLPPKPVKEKCRVVFAYDAENQDELTLREGDIVTIVSKDVEDPGWWKGELQGRIGVFPDNFVQIITDSDQFPDPGSPMHPSGTKPVIGGEGSSSMNKKEVASSHPGSREELKPHIGTFSGKDSFDGEAEKQKEKQSSEKRSHTDAVNNSPRAKPPQRPTDLSDQGIKQSKKGGPSILAHINLHTPERVNGVDAQGGPGASSIVLILAHRLKFISFASSCRDQPVHLWGGATGMLIGTFLPLDHLELIPRAHSLCFTPCGHRLRCGFPDGLIHTFHLDRPGKAAIRSLKPLSRMMPFRQRGIISCIAECPALKGFYAAGSYNRTIGLYSEDTKTMLSILEGQLGGVTHLQFSRDGTFLYSGGRKSIRCKRQ</sequence>
<proteinExistence type="predicted"/>
<dbReference type="CDD" id="cd11875">
    <property type="entry name" value="SH3_CD2AP-like_3"/>
    <property type="match status" value="1"/>
</dbReference>
<feature type="compositionally biased region" description="Basic and acidic residues" evidence="3">
    <location>
        <begin position="290"/>
        <end position="307"/>
    </location>
</feature>
<feature type="compositionally biased region" description="Basic and acidic residues" evidence="3">
    <location>
        <begin position="316"/>
        <end position="337"/>
    </location>
</feature>
<dbReference type="PRINTS" id="PR00499">
    <property type="entry name" value="P67PHOX"/>
</dbReference>
<dbReference type="GO" id="GO:0016477">
    <property type="term" value="P:cell migration"/>
    <property type="evidence" value="ECO:0007669"/>
    <property type="project" value="TreeGrafter"/>
</dbReference>
<gene>
    <name evidence="5" type="ORF">DSTB1V02_LOCUS3491</name>
</gene>
<dbReference type="PRINTS" id="PR00452">
    <property type="entry name" value="SH3DOMAIN"/>
</dbReference>
<dbReference type="OrthoDB" id="5971719at2759"/>
<feature type="domain" description="SH3" evidence="4">
    <location>
        <begin position="200"/>
        <end position="261"/>
    </location>
</feature>
<dbReference type="FunFam" id="2.30.30.40:FF:000072">
    <property type="entry name" value="Unconventional Myosin IB"/>
    <property type="match status" value="1"/>
</dbReference>
<evidence type="ECO:0000313" key="5">
    <source>
        <dbReference type="EMBL" id="CAD7243575.1"/>
    </source>
</evidence>
<feature type="domain" description="SH3" evidence="4">
    <location>
        <begin position="1"/>
        <end position="59"/>
    </location>
</feature>
<dbReference type="InterPro" id="IPR036322">
    <property type="entry name" value="WD40_repeat_dom_sf"/>
</dbReference>
<dbReference type="PANTHER" id="PTHR14167:SF92">
    <property type="entry name" value="CIN85 AND CD2AP RELATED, ISOFORM J"/>
    <property type="match status" value="1"/>
</dbReference>
<organism evidence="5">
    <name type="scientific">Darwinula stevensoni</name>
    <dbReference type="NCBI Taxonomy" id="69355"/>
    <lineage>
        <taxon>Eukaryota</taxon>
        <taxon>Metazoa</taxon>
        <taxon>Ecdysozoa</taxon>
        <taxon>Arthropoda</taxon>
        <taxon>Crustacea</taxon>
        <taxon>Oligostraca</taxon>
        <taxon>Ostracoda</taxon>
        <taxon>Podocopa</taxon>
        <taxon>Podocopida</taxon>
        <taxon>Darwinulocopina</taxon>
        <taxon>Darwinuloidea</taxon>
        <taxon>Darwinulidae</taxon>
        <taxon>Darwinula</taxon>
    </lineage>
</organism>
<dbReference type="PANTHER" id="PTHR14167">
    <property type="entry name" value="SH3 DOMAIN-CONTAINING"/>
    <property type="match status" value="1"/>
</dbReference>
<dbReference type="SMART" id="SM00326">
    <property type="entry name" value="SH3"/>
    <property type="match status" value="3"/>
</dbReference>
<feature type="region of interest" description="Disordered" evidence="3">
    <location>
        <begin position="260"/>
        <end position="367"/>
    </location>
</feature>
<dbReference type="InterPro" id="IPR050384">
    <property type="entry name" value="Endophilin_SH3RF"/>
</dbReference>
<dbReference type="InterPro" id="IPR001452">
    <property type="entry name" value="SH3_domain"/>
</dbReference>
<reference evidence="5" key="1">
    <citation type="submission" date="2020-11" db="EMBL/GenBank/DDBJ databases">
        <authorList>
            <person name="Tran Van P."/>
        </authorList>
    </citation>
    <scope>NUCLEOTIDE SEQUENCE</scope>
</reference>
<dbReference type="GO" id="GO:0016192">
    <property type="term" value="P:vesicle-mediated transport"/>
    <property type="evidence" value="ECO:0007669"/>
    <property type="project" value="UniProtKB-ARBA"/>
</dbReference>
<dbReference type="Proteomes" id="UP000677054">
    <property type="component" value="Unassembled WGS sequence"/>
</dbReference>
<dbReference type="CDD" id="cd11874">
    <property type="entry name" value="SH3_CD2AP-like_2"/>
    <property type="match status" value="1"/>
</dbReference>
<dbReference type="PROSITE" id="PS50002">
    <property type="entry name" value="SH3"/>
    <property type="match status" value="3"/>
</dbReference>
<evidence type="ECO:0000259" key="4">
    <source>
        <dbReference type="PROSITE" id="PS50002"/>
    </source>
</evidence>
<protein>
    <recommendedName>
        <fullName evidence="4">SH3 domain-containing protein</fullName>
    </recommendedName>
</protein>
<keyword evidence="6" id="KW-1185">Reference proteome</keyword>
<evidence type="ECO:0000256" key="3">
    <source>
        <dbReference type="SAM" id="MobiDB-lite"/>
    </source>
</evidence>
<dbReference type="GO" id="GO:0007015">
    <property type="term" value="P:actin filament organization"/>
    <property type="evidence" value="ECO:0007669"/>
    <property type="project" value="TreeGrafter"/>
</dbReference>
<evidence type="ECO:0000313" key="6">
    <source>
        <dbReference type="Proteomes" id="UP000677054"/>
    </source>
</evidence>
<dbReference type="AlphaFoldDB" id="A0A7R8X682"/>
<dbReference type="SUPFAM" id="SSF50044">
    <property type="entry name" value="SH3-domain"/>
    <property type="match status" value="3"/>
</dbReference>
<accession>A0A7R8X682</accession>
<dbReference type="InterPro" id="IPR015943">
    <property type="entry name" value="WD40/YVTN_repeat-like_dom_sf"/>
</dbReference>
<feature type="region of interest" description="Disordered" evidence="3">
    <location>
        <begin position="127"/>
        <end position="147"/>
    </location>
</feature>
<dbReference type="Gene3D" id="2.130.10.10">
    <property type="entry name" value="YVTN repeat-like/Quinoprotein amine dehydrogenase"/>
    <property type="match status" value="1"/>
</dbReference>
<evidence type="ECO:0000256" key="2">
    <source>
        <dbReference type="PROSITE-ProRule" id="PRU00192"/>
    </source>
</evidence>
<dbReference type="EMBL" id="CAJPEV010000458">
    <property type="protein sequence ID" value="CAG0885488.1"/>
    <property type="molecule type" value="Genomic_DNA"/>
</dbReference>